<keyword evidence="4" id="KW-1185">Reference proteome</keyword>
<protein>
    <submittedName>
        <fullName evidence="3">Uncharacterized protein</fullName>
    </submittedName>
</protein>
<feature type="transmembrane region" description="Helical" evidence="2">
    <location>
        <begin position="41"/>
        <end position="65"/>
    </location>
</feature>
<dbReference type="OrthoDB" id="10251508at2759"/>
<keyword evidence="2" id="KW-0472">Membrane</keyword>
<reference evidence="3 4" key="1">
    <citation type="submission" date="2020-10" db="EMBL/GenBank/DDBJ databases">
        <title>The Coptis chinensis genome and diversification of protoberbering-type alkaloids.</title>
        <authorList>
            <person name="Wang B."/>
            <person name="Shu S."/>
            <person name="Song C."/>
            <person name="Liu Y."/>
        </authorList>
    </citation>
    <scope>NUCLEOTIDE SEQUENCE [LARGE SCALE GENOMIC DNA]</scope>
    <source>
        <strain evidence="3">HL-2020</strain>
        <tissue evidence="3">Leaf</tissue>
    </source>
</reference>
<dbReference type="InterPro" id="IPR039204">
    <property type="entry name" value="MRS2-like"/>
</dbReference>
<dbReference type="PANTHER" id="PTHR13890:SF35">
    <property type="entry name" value="MAGNESIUM TRANSPORTER MRS2-3"/>
    <property type="match status" value="1"/>
</dbReference>
<dbReference type="Proteomes" id="UP000631114">
    <property type="component" value="Unassembled WGS sequence"/>
</dbReference>
<keyword evidence="2" id="KW-0812">Transmembrane</keyword>
<feature type="transmembrane region" description="Helical" evidence="2">
    <location>
        <begin position="114"/>
        <end position="134"/>
    </location>
</feature>
<feature type="transmembrane region" description="Helical" evidence="2">
    <location>
        <begin position="77"/>
        <end position="99"/>
    </location>
</feature>
<dbReference type="EMBL" id="JADFTS010000007">
    <property type="protein sequence ID" value="KAF9596213.1"/>
    <property type="molecule type" value="Genomic_DNA"/>
</dbReference>
<evidence type="ECO:0000313" key="4">
    <source>
        <dbReference type="Proteomes" id="UP000631114"/>
    </source>
</evidence>
<evidence type="ECO:0000256" key="1">
    <source>
        <dbReference type="ARBA" id="ARBA00007535"/>
    </source>
</evidence>
<dbReference type="AlphaFoldDB" id="A0A835LHX3"/>
<evidence type="ECO:0000256" key="2">
    <source>
        <dbReference type="SAM" id="Phobius"/>
    </source>
</evidence>
<name>A0A835LHX3_9MAGN</name>
<accession>A0A835LHX3</accession>
<dbReference type="PANTHER" id="PTHR13890">
    <property type="entry name" value="RNA SPLICING PROTEIN MRS2, MITOCHONDRIAL"/>
    <property type="match status" value="1"/>
</dbReference>
<gene>
    <name evidence="3" type="ORF">IFM89_007895</name>
</gene>
<comment type="caution">
    <text evidence="3">The sequence shown here is derived from an EMBL/GenBank/DDBJ whole genome shotgun (WGS) entry which is preliminary data.</text>
</comment>
<sequence>MVQVLFLQFFFLGEKLREYVDDTEDYINIMLDDKQNHLLQMGVMLTTATLVVSGFVVVAGIFGMNIKIDLYKKGMPLLFRFVGGGIHGTIFLFTLLLGASTKRHFGVSPASPELILHFASLLLLLLSPFPRLSFNGCLSFFSLLNPRSAAFFATDLSSLISNSAASRSVFKPCNLRPVS</sequence>
<proteinExistence type="inferred from homology"/>
<keyword evidence="2" id="KW-1133">Transmembrane helix</keyword>
<evidence type="ECO:0000313" key="3">
    <source>
        <dbReference type="EMBL" id="KAF9596213.1"/>
    </source>
</evidence>
<comment type="similarity">
    <text evidence="1">Belongs to the CorA metal ion transporter (MIT) (TC 1.A.35.5) family.</text>
</comment>
<organism evidence="3 4">
    <name type="scientific">Coptis chinensis</name>
    <dbReference type="NCBI Taxonomy" id="261450"/>
    <lineage>
        <taxon>Eukaryota</taxon>
        <taxon>Viridiplantae</taxon>
        <taxon>Streptophyta</taxon>
        <taxon>Embryophyta</taxon>
        <taxon>Tracheophyta</taxon>
        <taxon>Spermatophyta</taxon>
        <taxon>Magnoliopsida</taxon>
        <taxon>Ranunculales</taxon>
        <taxon>Ranunculaceae</taxon>
        <taxon>Coptidoideae</taxon>
        <taxon>Coptis</taxon>
    </lineage>
</organism>
<dbReference type="GO" id="GO:0015095">
    <property type="term" value="F:magnesium ion transmembrane transporter activity"/>
    <property type="evidence" value="ECO:0007669"/>
    <property type="project" value="TreeGrafter"/>
</dbReference>
<dbReference type="Gene3D" id="1.20.58.340">
    <property type="entry name" value="Magnesium transport protein CorA, transmembrane region"/>
    <property type="match status" value="1"/>
</dbReference>